<gene>
    <name evidence="2" type="ordered locus">Deima_2431</name>
</gene>
<dbReference type="Proteomes" id="UP000008635">
    <property type="component" value="Chromosome"/>
</dbReference>
<evidence type="ECO:0008006" key="4">
    <source>
        <dbReference type="Google" id="ProtNLM"/>
    </source>
</evidence>
<feature type="chain" id="PRO_5003232502" description="Lipoprotein" evidence="1">
    <location>
        <begin position="22"/>
        <end position="127"/>
    </location>
</feature>
<dbReference type="OrthoDB" id="71917at2"/>
<evidence type="ECO:0000313" key="3">
    <source>
        <dbReference type="Proteomes" id="UP000008635"/>
    </source>
</evidence>
<organism evidence="2 3">
    <name type="scientific">Deinococcus maricopensis (strain DSM 21211 / LMG 22137 / NRRL B-23946 / LB-34)</name>
    <dbReference type="NCBI Taxonomy" id="709986"/>
    <lineage>
        <taxon>Bacteria</taxon>
        <taxon>Thermotogati</taxon>
        <taxon>Deinococcota</taxon>
        <taxon>Deinococci</taxon>
        <taxon>Deinococcales</taxon>
        <taxon>Deinococcaceae</taxon>
        <taxon>Deinococcus</taxon>
    </lineage>
</organism>
<protein>
    <recommendedName>
        <fullName evidence="4">Lipoprotein</fullName>
    </recommendedName>
</protein>
<accession>E8UAI0</accession>
<keyword evidence="1" id="KW-0732">Signal</keyword>
<dbReference type="PROSITE" id="PS51257">
    <property type="entry name" value="PROKAR_LIPOPROTEIN"/>
    <property type="match status" value="1"/>
</dbReference>
<reference evidence="2 3" key="1">
    <citation type="journal article" date="2011" name="Stand. Genomic Sci.">
        <title>Complete genome sequence of Deinococcus maricopensis type strain (LB-34).</title>
        <authorList>
            <person name="Pukall R."/>
            <person name="Zeytun A."/>
            <person name="Lucas S."/>
            <person name="Lapidus A."/>
            <person name="Hammon N."/>
            <person name="Deshpande S."/>
            <person name="Nolan M."/>
            <person name="Cheng J.F."/>
            <person name="Pitluck S."/>
            <person name="Liolios K."/>
            <person name="Pagani I."/>
            <person name="Mikhailova N."/>
            <person name="Ivanova N."/>
            <person name="Mavromatis K."/>
            <person name="Pati A."/>
            <person name="Tapia R."/>
            <person name="Han C."/>
            <person name="Goodwin L."/>
            <person name="Chen A."/>
            <person name="Palaniappan K."/>
            <person name="Land M."/>
            <person name="Hauser L."/>
            <person name="Chang Y.J."/>
            <person name="Jeffries C.D."/>
            <person name="Brambilla E.M."/>
            <person name="Rohde M."/>
            <person name="Goker M."/>
            <person name="Detter J.C."/>
            <person name="Woyke T."/>
            <person name="Bristow J."/>
            <person name="Eisen J.A."/>
            <person name="Markowitz V."/>
            <person name="Hugenholtz P."/>
            <person name="Kyrpides N.C."/>
            <person name="Klenk H.P."/>
        </authorList>
    </citation>
    <scope>NUCLEOTIDE SEQUENCE [LARGE SCALE GENOMIC DNA]</scope>
    <source>
        <strain evidence="3">DSM 21211 / LMG 22137 / NRRL B-23946 / LB-34</strain>
    </source>
</reference>
<dbReference type="RefSeq" id="WP_013557574.1">
    <property type="nucleotide sequence ID" value="NC_014958.1"/>
</dbReference>
<keyword evidence="3" id="KW-1185">Reference proteome</keyword>
<dbReference type="HOGENOM" id="CLU_131988_0_0_0"/>
<feature type="signal peptide" evidence="1">
    <location>
        <begin position="1"/>
        <end position="21"/>
    </location>
</feature>
<evidence type="ECO:0000313" key="2">
    <source>
        <dbReference type="EMBL" id="ADV68069.1"/>
    </source>
</evidence>
<proteinExistence type="predicted"/>
<dbReference type="AlphaFoldDB" id="E8UAI0"/>
<evidence type="ECO:0000256" key="1">
    <source>
        <dbReference type="SAM" id="SignalP"/>
    </source>
</evidence>
<name>E8UAI0_DEIML</name>
<reference evidence="3" key="2">
    <citation type="submission" date="2011-01" db="EMBL/GenBank/DDBJ databases">
        <title>The complete genome of Deinococcus maricopensis DSM 21211.</title>
        <authorList>
            <consortium name="US DOE Joint Genome Institute (JGI-PGF)"/>
            <person name="Lucas S."/>
            <person name="Copeland A."/>
            <person name="Lapidus A."/>
            <person name="Goodwin L."/>
            <person name="Pitluck S."/>
            <person name="Kyrpides N."/>
            <person name="Mavromatis K."/>
            <person name="Pagani I."/>
            <person name="Ivanova N."/>
            <person name="Ovchinnikova G."/>
            <person name="Zeytun A."/>
            <person name="Detter J.C."/>
            <person name="Han C."/>
            <person name="Land M."/>
            <person name="Hauser L."/>
            <person name="Markowitz V."/>
            <person name="Cheng J.-F."/>
            <person name="Hugenholtz P."/>
            <person name="Woyke T."/>
            <person name="Wu D."/>
            <person name="Pukall R."/>
            <person name="Gehrich-Schroeter G."/>
            <person name="Brambilla E."/>
            <person name="Klenk H.-P."/>
            <person name="Eisen J.A."/>
        </authorList>
    </citation>
    <scope>NUCLEOTIDE SEQUENCE [LARGE SCALE GENOMIC DNA]</scope>
    <source>
        <strain evidence="3">DSM 21211 / LMG 22137 / NRRL B-23946 / LB-34</strain>
    </source>
</reference>
<sequence precursor="true">MNKTIRLTLLTSIPAMLAACASDVVPYGNYTRTFYPSYASCLAAYAMIPNLLYPCVASGTGYYGPYVSTGGASWLYIGYTSSGGLYRRGISYNPTNRTYATFTPQTRKVTRGGFGSSSRSGGRSFGG</sequence>
<dbReference type="EMBL" id="CP002454">
    <property type="protein sequence ID" value="ADV68069.1"/>
    <property type="molecule type" value="Genomic_DNA"/>
</dbReference>
<dbReference type="KEGG" id="dmr:Deima_2431"/>